<evidence type="ECO:0000313" key="2">
    <source>
        <dbReference type="Proteomes" id="UP000184290"/>
    </source>
</evidence>
<proteinExistence type="predicted"/>
<keyword evidence="2" id="KW-1185">Reference proteome</keyword>
<name>A0ABY1I408_9HYPH</name>
<evidence type="ECO:0008006" key="3">
    <source>
        <dbReference type="Google" id="ProtNLM"/>
    </source>
</evidence>
<sequence length="41" mass="4463">MQIAAIVCEPNARVSACRPVGLYQSASFEYLDEWAEGGDQS</sequence>
<dbReference type="EMBL" id="FQZC01000001">
    <property type="protein sequence ID" value="SHI57385.1"/>
    <property type="molecule type" value="Genomic_DNA"/>
</dbReference>
<dbReference type="Proteomes" id="UP000184290">
    <property type="component" value="Unassembled WGS sequence"/>
</dbReference>
<accession>A0ABY1I408</accession>
<organism evidence="1 2">
    <name type="scientific">Aureimonas altamirensis DSM 21988</name>
    <dbReference type="NCBI Taxonomy" id="1121026"/>
    <lineage>
        <taxon>Bacteria</taxon>
        <taxon>Pseudomonadati</taxon>
        <taxon>Pseudomonadota</taxon>
        <taxon>Alphaproteobacteria</taxon>
        <taxon>Hyphomicrobiales</taxon>
        <taxon>Aurantimonadaceae</taxon>
        <taxon>Aureimonas</taxon>
    </lineage>
</organism>
<protein>
    <recommendedName>
        <fullName evidence="3">Transposase</fullName>
    </recommendedName>
</protein>
<comment type="caution">
    <text evidence="1">The sequence shown here is derived from an EMBL/GenBank/DDBJ whole genome shotgun (WGS) entry which is preliminary data.</text>
</comment>
<gene>
    <name evidence="1" type="ORF">SAMN02745911_0551</name>
</gene>
<evidence type="ECO:0000313" key="1">
    <source>
        <dbReference type="EMBL" id="SHI57385.1"/>
    </source>
</evidence>
<reference evidence="1 2" key="1">
    <citation type="submission" date="2016-11" db="EMBL/GenBank/DDBJ databases">
        <authorList>
            <person name="Varghese N."/>
            <person name="Submissions S."/>
        </authorList>
    </citation>
    <scope>NUCLEOTIDE SEQUENCE [LARGE SCALE GENOMIC DNA]</scope>
    <source>
        <strain evidence="1 2">DSM 21988</strain>
    </source>
</reference>